<accession>A0ABQ5UWX0</accession>
<proteinExistence type="predicted"/>
<organism evidence="2 3">
    <name type="scientific">Algimonas porphyrae</name>
    <dbReference type="NCBI Taxonomy" id="1128113"/>
    <lineage>
        <taxon>Bacteria</taxon>
        <taxon>Pseudomonadati</taxon>
        <taxon>Pseudomonadota</taxon>
        <taxon>Alphaproteobacteria</taxon>
        <taxon>Maricaulales</taxon>
        <taxon>Robiginitomaculaceae</taxon>
        <taxon>Algimonas</taxon>
    </lineage>
</organism>
<protein>
    <submittedName>
        <fullName evidence="2">Uncharacterized protein</fullName>
    </submittedName>
</protein>
<dbReference type="EMBL" id="BSNJ01000001">
    <property type="protein sequence ID" value="GLQ19803.1"/>
    <property type="molecule type" value="Genomic_DNA"/>
</dbReference>
<reference evidence="2" key="1">
    <citation type="journal article" date="2014" name="Int. J. Syst. Evol. Microbiol.">
        <title>Complete genome of a new Firmicutes species belonging to the dominant human colonic microbiota ('Ruminococcus bicirculans') reveals two chromosomes and a selective capacity to utilize plant glucans.</title>
        <authorList>
            <consortium name="NISC Comparative Sequencing Program"/>
            <person name="Wegmann U."/>
            <person name="Louis P."/>
            <person name="Goesmann A."/>
            <person name="Henrissat B."/>
            <person name="Duncan S.H."/>
            <person name="Flint H.J."/>
        </authorList>
    </citation>
    <scope>NUCLEOTIDE SEQUENCE</scope>
    <source>
        <strain evidence="2">NBRC 108216</strain>
    </source>
</reference>
<gene>
    <name evidence="2" type="ORF">GCM10007854_07580</name>
</gene>
<keyword evidence="3" id="KW-1185">Reference proteome</keyword>
<name>A0ABQ5UWX0_9PROT</name>
<reference evidence="2" key="2">
    <citation type="submission" date="2023-01" db="EMBL/GenBank/DDBJ databases">
        <title>Draft genome sequence of Algimonas porphyrae strain NBRC 108216.</title>
        <authorList>
            <person name="Sun Q."/>
            <person name="Mori K."/>
        </authorList>
    </citation>
    <scope>NUCLEOTIDE SEQUENCE</scope>
    <source>
        <strain evidence="2">NBRC 108216</strain>
    </source>
</reference>
<evidence type="ECO:0000256" key="1">
    <source>
        <dbReference type="SAM" id="MobiDB-lite"/>
    </source>
</evidence>
<feature type="region of interest" description="Disordered" evidence="1">
    <location>
        <begin position="30"/>
        <end position="59"/>
    </location>
</feature>
<dbReference type="Proteomes" id="UP001161390">
    <property type="component" value="Unassembled WGS sequence"/>
</dbReference>
<evidence type="ECO:0000313" key="3">
    <source>
        <dbReference type="Proteomes" id="UP001161390"/>
    </source>
</evidence>
<evidence type="ECO:0000313" key="2">
    <source>
        <dbReference type="EMBL" id="GLQ19803.1"/>
    </source>
</evidence>
<dbReference type="RefSeq" id="WP_284369762.1">
    <property type="nucleotide sequence ID" value="NZ_BSNJ01000001.1"/>
</dbReference>
<comment type="caution">
    <text evidence="2">The sequence shown here is derived from an EMBL/GenBank/DDBJ whole genome shotgun (WGS) entry which is preliminary data.</text>
</comment>
<sequence length="59" mass="6260">MAEPGKVRSVTTGHIVKWDGMAAGWLSGFPSRAPQRDWQGDLSAERAPLSGSPVVTGRP</sequence>